<proteinExistence type="predicted"/>
<organism evidence="1 2">
    <name type="scientific">Ixodes persulcatus</name>
    <name type="common">Taiga tick</name>
    <dbReference type="NCBI Taxonomy" id="34615"/>
    <lineage>
        <taxon>Eukaryota</taxon>
        <taxon>Metazoa</taxon>
        <taxon>Ecdysozoa</taxon>
        <taxon>Arthropoda</taxon>
        <taxon>Chelicerata</taxon>
        <taxon>Arachnida</taxon>
        <taxon>Acari</taxon>
        <taxon>Parasitiformes</taxon>
        <taxon>Ixodida</taxon>
        <taxon>Ixodoidea</taxon>
        <taxon>Ixodidae</taxon>
        <taxon>Ixodinae</taxon>
        <taxon>Ixodes</taxon>
    </lineage>
</organism>
<sequence>MDAGYFLRCSTNKDWVNTCMANQAFLRKCMEQREKLQSLLSNDEENNGSKESQTEMTPLRDEVSAMNEEDFPSLQSSSHQTREEQHGPIIDGKNDDGWQTVRRKRKHDQAAAGQRESFDKNVPKPPTQTVVLRPVCKHNIEDFSTKELRTAIEKIGVNNVDEFTLHRHGKANTIAITTRNSSLVSKFLQITEIPNEQHGPLAVQPYKAMSSNEVRGVIYLNSPHDDPATLVNELSCNTHKIVAARALGIKQKTILVTFEGKTVPRHVRYVFEVYKVSEYRPRPLVCYGCHQLGHKSDFLACLADSVLDNASGRHFHATSVIPAPPAPSQYVIDPACMRTDCTIFKVDDSHGGSSDFMLPGIPQAILFGDITLDRPIFDRASTVMSVNRDIKCPPAGFAFSGQGGRRAQRSRSLEVTGAVRILALFASGL</sequence>
<evidence type="ECO:0000313" key="2">
    <source>
        <dbReference type="Proteomes" id="UP000805193"/>
    </source>
</evidence>
<accession>A0AC60QZV1</accession>
<protein>
    <submittedName>
        <fullName evidence="1">Uncharacterized protein</fullName>
    </submittedName>
</protein>
<keyword evidence="2" id="KW-1185">Reference proteome</keyword>
<comment type="caution">
    <text evidence="1">The sequence shown here is derived from an EMBL/GenBank/DDBJ whole genome shotgun (WGS) entry which is preliminary data.</text>
</comment>
<dbReference type="EMBL" id="JABSTQ010000768">
    <property type="protein sequence ID" value="KAG0445203.1"/>
    <property type="molecule type" value="Genomic_DNA"/>
</dbReference>
<dbReference type="Proteomes" id="UP000805193">
    <property type="component" value="Unassembled WGS sequence"/>
</dbReference>
<gene>
    <name evidence="1" type="ORF">HPB47_018532</name>
</gene>
<reference evidence="1 2" key="1">
    <citation type="journal article" date="2020" name="Cell">
        <title>Large-Scale Comparative Analyses of Tick Genomes Elucidate Their Genetic Diversity and Vector Capacities.</title>
        <authorList>
            <consortium name="Tick Genome and Microbiome Consortium (TIGMIC)"/>
            <person name="Jia N."/>
            <person name="Wang J."/>
            <person name="Shi W."/>
            <person name="Du L."/>
            <person name="Sun Y."/>
            <person name="Zhan W."/>
            <person name="Jiang J.F."/>
            <person name="Wang Q."/>
            <person name="Zhang B."/>
            <person name="Ji P."/>
            <person name="Bell-Sakyi L."/>
            <person name="Cui X.M."/>
            <person name="Yuan T.T."/>
            <person name="Jiang B.G."/>
            <person name="Yang W.F."/>
            <person name="Lam T.T."/>
            <person name="Chang Q.C."/>
            <person name="Ding S.J."/>
            <person name="Wang X.J."/>
            <person name="Zhu J.G."/>
            <person name="Ruan X.D."/>
            <person name="Zhao L."/>
            <person name="Wei J.T."/>
            <person name="Ye R.Z."/>
            <person name="Que T.C."/>
            <person name="Du C.H."/>
            <person name="Zhou Y.H."/>
            <person name="Cheng J.X."/>
            <person name="Dai P.F."/>
            <person name="Guo W.B."/>
            <person name="Han X.H."/>
            <person name="Huang E.J."/>
            <person name="Li L.F."/>
            <person name="Wei W."/>
            <person name="Gao Y.C."/>
            <person name="Liu J.Z."/>
            <person name="Shao H.Z."/>
            <person name="Wang X."/>
            <person name="Wang C.C."/>
            <person name="Yang T.C."/>
            <person name="Huo Q.B."/>
            <person name="Li W."/>
            <person name="Chen H.Y."/>
            <person name="Chen S.E."/>
            <person name="Zhou L.G."/>
            <person name="Ni X.B."/>
            <person name="Tian J.H."/>
            <person name="Sheng Y."/>
            <person name="Liu T."/>
            <person name="Pan Y.S."/>
            <person name="Xia L.Y."/>
            <person name="Li J."/>
            <person name="Zhao F."/>
            <person name="Cao W.C."/>
        </authorList>
    </citation>
    <scope>NUCLEOTIDE SEQUENCE [LARGE SCALE GENOMIC DNA]</scope>
    <source>
        <strain evidence="1">Iper-2018</strain>
    </source>
</reference>
<evidence type="ECO:0000313" key="1">
    <source>
        <dbReference type="EMBL" id="KAG0445203.1"/>
    </source>
</evidence>
<name>A0AC60QZV1_IXOPE</name>